<accession>A0ABT3BEF6</accession>
<sequence>MTFKKIHVTDIPGFARVRLTFCLPRDAIDHDLMETMRDHGEDEESVALAAALPALTRWLGHHHRAALFAPLLESILEEERVFGAEAIDQDNAVELRAAFEAELLARCSPVAA</sequence>
<keyword evidence="2" id="KW-1185">Reference proteome</keyword>
<protein>
    <submittedName>
        <fullName evidence="1">DUF3684 domain-containing protein</fullName>
    </submittedName>
</protein>
<organism evidence="1 2">
    <name type="scientific">Roseobacter sinensis</name>
    <dbReference type="NCBI Taxonomy" id="2931391"/>
    <lineage>
        <taxon>Bacteria</taxon>
        <taxon>Pseudomonadati</taxon>
        <taxon>Pseudomonadota</taxon>
        <taxon>Alphaproteobacteria</taxon>
        <taxon>Rhodobacterales</taxon>
        <taxon>Roseobacteraceae</taxon>
        <taxon>Roseobacter</taxon>
    </lineage>
</organism>
<evidence type="ECO:0000313" key="2">
    <source>
        <dbReference type="Proteomes" id="UP001208690"/>
    </source>
</evidence>
<name>A0ABT3BEF6_9RHOB</name>
<dbReference type="RefSeq" id="WP_263844279.1">
    <property type="nucleotide sequence ID" value="NZ_JALIEB010000006.1"/>
</dbReference>
<evidence type="ECO:0000313" key="1">
    <source>
        <dbReference type="EMBL" id="MCV3271953.1"/>
    </source>
</evidence>
<proteinExistence type="predicted"/>
<comment type="caution">
    <text evidence="1">The sequence shown here is derived from an EMBL/GenBank/DDBJ whole genome shotgun (WGS) entry which is preliminary data.</text>
</comment>
<dbReference type="EMBL" id="JALIEB010000006">
    <property type="protein sequence ID" value="MCV3271953.1"/>
    <property type="molecule type" value="Genomic_DNA"/>
</dbReference>
<gene>
    <name evidence="1" type="ORF">MUB52_10985</name>
</gene>
<reference evidence="1 2" key="1">
    <citation type="submission" date="2022-04" db="EMBL/GenBank/DDBJ databases">
        <title>Roseobacter sp. WL0113 is a bacterium isolated from neritic sediment.</title>
        <authorList>
            <person name="Wang L."/>
            <person name="He W."/>
            <person name="Zhang D.-F."/>
        </authorList>
    </citation>
    <scope>NUCLEOTIDE SEQUENCE [LARGE SCALE GENOMIC DNA]</scope>
    <source>
        <strain evidence="1 2">WL0113</strain>
    </source>
</reference>
<dbReference type="Proteomes" id="UP001208690">
    <property type="component" value="Unassembled WGS sequence"/>
</dbReference>